<gene>
    <name evidence="9" type="primary">MED8</name>
    <name evidence="11" type="ORF">BJ875DRAFT_169083</name>
</gene>
<feature type="compositionally biased region" description="Basic and acidic residues" evidence="10">
    <location>
        <begin position="172"/>
        <end position="186"/>
    </location>
</feature>
<dbReference type="GO" id="GO:0003712">
    <property type="term" value="F:transcription coregulator activity"/>
    <property type="evidence" value="ECO:0007669"/>
    <property type="project" value="InterPro"/>
</dbReference>
<proteinExistence type="inferred from homology"/>
<dbReference type="GO" id="GO:0016592">
    <property type="term" value="C:mediator complex"/>
    <property type="evidence" value="ECO:0007669"/>
    <property type="project" value="InterPro"/>
</dbReference>
<dbReference type="Pfam" id="PF10232">
    <property type="entry name" value="Med8"/>
    <property type="match status" value="1"/>
</dbReference>
<reference evidence="11" key="1">
    <citation type="journal article" date="2021" name="IMA Fungus">
        <title>Genomic characterization of three marine fungi, including Emericellopsis atlantica sp. nov. with signatures of a generalist lifestyle and marine biomass degradation.</title>
        <authorList>
            <person name="Hagestad O.C."/>
            <person name="Hou L."/>
            <person name="Andersen J.H."/>
            <person name="Hansen E.H."/>
            <person name="Altermark B."/>
            <person name="Li C."/>
            <person name="Kuhnert E."/>
            <person name="Cox R.J."/>
            <person name="Crous P.W."/>
            <person name="Spatafora J.W."/>
            <person name="Lail K."/>
            <person name="Amirebrahimi M."/>
            <person name="Lipzen A."/>
            <person name="Pangilinan J."/>
            <person name="Andreopoulos W."/>
            <person name="Hayes R.D."/>
            <person name="Ng V."/>
            <person name="Grigoriev I.V."/>
            <person name="Jackson S.A."/>
            <person name="Sutton T.D.S."/>
            <person name="Dobson A.D.W."/>
            <person name="Rama T."/>
        </authorList>
    </citation>
    <scope>NUCLEOTIDE SEQUENCE</scope>
    <source>
        <strain evidence="11">TRa018bII</strain>
    </source>
</reference>
<evidence type="ECO:0000313" key="12">
    <source>
        <dbReference type="Proteomes" id="UP000824998"/>
    </source>
</evidence>
<name>A0A9P7Y9Z4_9HELO</name>
<dbReference type="GO" id="GO:0070847">
    <property type="term" value="C:core mediator complex"/>
    <property type="evidence" value="ECO:0007669"/>
    <property type="project" value="TreeGrafter"/>
</dbReference>
<keyword evidence="7 9" id="KW-0539">Nucleus</keyword>
<evidence type="ECO:0000256" key="5">
    <source>
        <dbReference type="ARBA" id="ARBA00023159"/>
    </source>
</evidence>
<organism evidence="11 12">
    <name type="scientific">Amylocarpus encephaloides</name>
    <dbReference type="NCBI Taxonomy" id="45428"/>
    <lineage>
        <taxon>Eukaryota</taxon>
        <taxon>Fungi</taxon>
        <taxon>Dikarya</taxon>
        <taxon>Ascomycota</taxon>
        <taxon>Pezizomycotina</taxon>
        <taxon>Leotiomycetes</taxon>
        <taxon>Helotiales</taxon>
        <taxon>Helotiales incertae sedis</taxon>
        <taxon>Amylocarpus</taxon>
    </lineage>
</organism>
<comment type="function">
    <text evidence="9">Component of the Mediator complex, a coactivator involved in the regulated transcription of nearly all RNA polymerase II-dependent genes. Mediator functions as a bridge to convey information from gene-specific regulatory proteins to the basal RNA polymerase II transcription machinery. Mediator is recruited to promoters by direct interactions with regulatory proteins and serves as a scaffold for the assembly of a functional preinitiation complex with RNA polymerase II and the general transcription factors.</text>
</comment>
<protein>
    <recommendedName>
        <fullName evidence="3 9">Mediator of RNA polymerase II transcription subunit 8</fullName>
    </recommendedName>
    <alternativeName>
        <fullName evidence="8 9">Mediator complex subunit 8</fullName>
    </alternativeName>
</protein>
<accession>A0A9P7Y9Z4</accession>
<feature type="compositionally biased region" description="Acidic residues" evidence="10">
    <location>
        <begin position="187"/>
        <end position="204"/>
    </location>
</feature>
<keyword evidence="4 9" id="KW-0805">Transcription regulation</keyword>
<sequence length="262" mass="29316">MADVSLNSEDLKALEQTRQKLYQIANSIKSVKDNITQSPSLPPWSSLQASSAILAQSMQSLTTHLQRSSDVMNKLVVYPSTNYPGRTQENLLTQLLRKKLEPLVETMVEEARDVQKMDQDQGDGEDDEEIWDWATGWFSKRMGEYIELEMSDDYTMDERERGLANVNTGLRRKLDPRKPKASKDGEGDSEEEEDEEEEDEDEDMVGVGVAVTSVSARDLGQVDFGLGTLNHNPNGKARSEDDILRFATNGALVAPPAPPVRR</sequence>
<evidence type="ECO:0000313" key="11">
    <source>
        <dbReference type="EMBL" id="KAG9230063.1"/>
    </source>
</evidence>
<evidence type="ECO:0000256" key="10">
    <source>
        <dbReference type="SAM" id="MobiDB-lite"/>
    </source>
</evidence>
<evidence type="ECO:0000256" key="2">
    <source>
        <dbReference type="ARBA" id="ARBA00005716"/>
    </source>
</evidence>
<dbReference type="InterPro" id="IPR019364">
    <property type="entry name" value="Mediatior_Med8_fun/met"/>
</dbReference>
<evidence type="ECO:0000256" key="9">
    <source>
        <dbReference type="RuleBase" id="RU364144"/>
    </source>
</evidence>
<dbReference type="AlphaFoldDB" id="A0A9P7Y9Z4"/>
<evidence type="ECO:0000256" key="4">
    <source>
        <dbReference type="ARBA" id="ARBA00023015"/>
    </source>
</evidence>
<comment type="caution">
    <text evidence="11">The sequence shown here is derived from an EMBL/GenBank/DDBJ whole genome shotgun (WGS) entry which is preliminary data.</text>
</comment>
<keyword evidence="6 9" id="KW-0804">Transcription</keyword>
<dbReference type="Proteomes" id="UP000824998">
    <property type="component" value="Unassembled WGS sequence"/>
</dbReference>
<evidence type="ECO:0000256" key="6">
    <source>
        <dbReference type="ARBA" id="ARBA00023163"/>
    </source>
</evidence>
<feature type="region of interest" description="Disordered" evidence="10">
    <location>
        <begin position="166"/>
        <end position="212"/>
    </location>
</feature>
<dbReference type="GO" id="GO:0000978">
    <property type="term" value="F:RNA polymerase II cis-regulatory region sequence-specific DNA binding"/>
    <property type="evidence" value="ECO:0007669"/>
    <property type="project" value="TreeGrafter"/>
</dbReference>
<evidence type="ECO:0000256" key="3">
    <source>
        <dbReference type="ARBA" id="ARBA00020637"/>
    </source>
</evidence>
<evidence type="ECO:0000256" key="1">
    <source>
        <dbReference type="ARBA" id="ARBA00004123"/>
    </source>
</evidence>
<evidence type="ECO:0000256" key="8">
    <source>
        <dbReference type="ARBA" id="ARBA00031261"/>
    </source>
</evidence>
<keyword evidence="5 9" id="KW-0010">Activator</keyword>
<dbReference type="PANTHER" id="PTHR13074:SF9">
    <property type="entry name" value="MEDIATOR OF RNA POLYMERASE II TRANSCRIPTION SUBUNIT 8"/>
    <property type="match status" value="1"/>
</dbReference>
<dbReference type="EMBL" id="MU251705">
    <property type="protein sequence ID" value="KAG9230063.1"/>
    <property type="molecule type" value="Genomic_DNA"/>
</dbReference>
<dbReference type="PANTHER" id="PTHR13074">
    <property type="entry name" value="MEDIATOR OF RNA POLYMERASE II TRANSCRIPTION SUBUNIT 8"/>
    <property type="match status" value="1"/>
</dbReference>
<keyword evidence="12" id="KW-1185">Reference proteome</keyword>
<dbReference type="Gene3D" id="1.20.58.1710">
    <property type="match status" value="1"/>
</dbReference>
<dbReference type="OrthoDB" id="5329317at2759"/>
<evidence type="ECO:0000256" key="7">
    <source>
        <dbReference type="ARBA" id="ARBA00023242"/>
    </source>
</evidence>
<comment type="similarity">
    <text evidence="2 9">Belongs to the Mediator complex subunit 8 family.</text>
</comment>
<dbReference type="GO" id="GO:0006357">
    <property type="term" value="P:regulation of transcription by RNA polymerase II"/>
    <property type="evidence" value="ECO:0007669"/>
    <property type="project" value="InterPro"/>
</dbReference>
<comment type="subcellular location">
    <subcellularLocation>
        <location evidence="1 9">Nucleus</location>
    </subcellularLocation>
</comment>
<dbReference type="Gene3D" id="6.10.250.2610">
    <property type="match status" value="1"/>
</dbReference>
<comment type="subunit">
    <text evidence="9">Component of the Mediator complex.</text>
</comment>